<dbReference type="EMBL" id="SZYD01000008">
    <property type="protein sequence ID" value="KAD5507907.1"/>
    <property type="molecule type" value="Genomic_DNA"/>
</dbReference>
<organism evidence="2 3">
    <name type="scientific">Mikania micrantha</name>
    <name type="common">bitter vine</name>
    <dbReference type="NCBI Taxonomy" id="192012"/>
    <lineage>
        <taxon>Eukaryota</taxon>
        <taxon>Viridiplantae</taxon>
        <taxon>Streptophyta</taxon>
        <taxon>Embryophyta</taxon>
        <taxon>Tracheophyta</taxon>
        <taxon>Spermatophyta</taxon>
        <taxon>Magnoliopsida</taxon>
        <taxon>eudicotyledons</taxon>
        <taxon>Gunneridae</taxon>
        <taxon>Pentapetalae</taxon>
        <taxon>asterids</taxon>
        <taxon>campanulids</taxon>
        <taxon>Asterales</taxon>
        <taxon>Asteraceae</taxon>
        <taxon>Asteroideae</taxon>
        <taxon>Heliantheae alliance</taxon>
        <taxon>Eupatorieae</taxon>
        <taxon>Mikania</taxon>
    </lineage>
</organism>
<evidence type="ECO:0000313" key="2">
    <source>
        <dbReference type="EMBL" id="KAD5507907.1"/>
    </source>
</evidence>
<reference evidence="2 3" key="1">
    <citation type="submission" date="2019-05" db="EMBL/GenBank/DDBJ databases">
        <title>Mikania micrantha, genome provides insights into the molecular mechanism of rapid growth.</title>
        <authorList>
            <person name="Liu B."/>
        </authorList>
    </citation>
    <scope>NUCLEOTIDE SEQUENCE [LARGE SCALE GENOMIC DNA]</scope>
    <source>
        <strain evidence="2">NLD-2019</strain>
        <tissue evidence="2">Leaf</tissue>
    </source>
</reference>
<dbReference type="OrthoDB" id="1717591at2759"/>
<name>A0A5N6NVX0_9ASTR</name>
<gene>
    <name evidence="2" type="ORF">E3N88_15610</name>
</gene>
<proteinExistence type="predicted"/>
<dbReference type="GO" id="GO:0072318">
    <property type="term" value="P:clathrin coat disassembly"/>
    <property type="evidence" value="ECO:0007669"/>
    <property type="project" value="TreeGrafter"/>
</dbReference>
<evidence type="ECO:0000313" key="3">
    <source>
        <dbReference type="Proteomes" id="UP000326396"/>
    </source>
</evidence>
<accession>A0A5N6NVX0</accession>
<dbReference type="GO" id="GO:0005737">
    <property type="term" value="C:cytoplasm"/>
    <property type="evidence" value="ECO:0007669"/>
    <property type="project" value="TreeGrafter"/>
</dbReference>
<dbReference type="SUPFAM" id="SSF46565">
    <property type="entry name" value="Chaperone J-domain"/>
    <property type="match status" value="1"/>
</dbReference>
<dbReference type="InterPro" id="IPR036869">
    <property type="entry name" value="J_dom_sf"/>
</dbReference>
<feature type="region of interest" description="Disordered" evidence="1">
    <location>
        <begin position="1"/>
        <end position="21"/>
    </location>
</feature>
<feature type="region of interest" description="Disordered" evidence="1">
    <location>
        <begin position="36"/>
        <end position="85"/>
    </location>
</feature>
<keyword evidence="3" id="KW-1185">Reference proteome</keyword>
<dbReference type="PANTHER" id="PTHR23172:SF89">
    <property type="entry name" value="CHAPERONE J-DOMAIN SUPERFAMILY"/>
    <property type="match status" value="1"/>
</dbReference>
<dbReference type="AlphaFoldDB" id="A0A5N6NVX0"/>
<dbReference type="Gene3D" id="1.10.287.110">
    <property type="entry name" value="DnaJ domain"/>
    <property type="match status" value="1"/>
</dbReference>
<dbReference type="GO" id="GO:0030276">
    <property type="term" value="F:clathrin binding"/>
    <property type="evidence" value="ECO:0007669"/>
    <property type="project" value="TreeGrafter"/>
</dbReference>
<dbReference type="Proteomes" id="UP000326396">
    <property type="component" value="Linkage Group LG16"/>
</dbReference>
<comment type="caution">
    <text evidence="2">The sequence shown here is derived from an EMBL/GenBank/DDBJ whole genome shotgun (WGS) entry which is preliminary data.</text>
</comment>
<dbReference type="GO" id="GO:0031982">
    <property type="term" value="C:vesicle"/>
    <property type="evidence" value="ECO:0007669"/>
    <property type="project" value="TreeGrafter"/>
</dbReference>
<dbReference type="PANTHER" id="PTHR23172">
    <property type="entry name" value="AUXILIN/CYCLIN G-ASSOCIATED KINASE-RELATED"/>
    <property type="match status" value="1"/>
</dbReference>
<protein>
    <recommendedName>
        <fullName evidence="4">J domain-containing protein</fullName>
    </recommendedName>
</protein>
<evidence type="ECO:0008006" key="4">
    <source>
        <dbReference type="Google" id="ProtNLM"/>
    </source>
</evidence>
<dbReference type="GO" id="GO:0072583">
    <property type="term" value="P:clathrin-dependent endocytosis"/>
    <property type="evidence" value="ECO:0007669"/>
    <property type="project" value="TreeGrafter"/>
</dbReference>
<evidence type="ECO:0000256" key="1">
    <source>
        <dbReference type="SAM" id="MobiDB-lite"/>
    </source>
</evidence>
<sequence>MAKNPNGVQQAKYPKPNKGLILTTIGNRGTTFVTQNVIPAHDPTPPPRNLTPPYHQRASGQEGRRGDPQTNSYTNDSNHLSSPSSSLQSRISLLEDSISNSCFSPQFSFDFWKFLQVFEMDQFGVLVESIGFKAHGKSSAPLADLKATNKANDNLNGFPLDIGINQSRSTYKSNTAIDAFDLDGIFTSSSSSDPKVPISGLDDVFGGSGYGDSVFRASSSNNFIDDDGVFGLMKTSSGASDVDHFDVLGNKVSPVMKTKSIDDLLGNSGGIGVESNNARGKQVNASNYNDLTGNLNANVMKSVGVKKNSVKKQETASEPADLLSDFGVNGSSLNGRKSEANPAGLSTKSFSASAEDPFVMFDRTQGSSYKENYGASVVDDYLDSLFGPGTSSNTTLGQSSTTEDSVYDDLFNNNVVPKPKNKASSVSSNNTKHAFSKANSTEDFSYLFGMGVAPSSSEFKEIEGESEERRKARYKHHMTTRDRMNNALNEKNKRDLQAQQEQDEKHMVAATLDGDIKRWAVGKEGNLRALLSSLQHILWAGCGWQPISLTDLITSTAVKKAYYKATLCVHPDKVQQKGATVQQKYIAEKVFDLLKGYSISSLEEKNGRPPDETSLSHLLRERRWEVAERLMYVYGNHRRSSGVQLEKLGSIQRTRRYSPLLADLRVRDFVKVTQAMAEDWPVSELGANTGGNLGGSKKLN</sequence>